<proteinExistence type="predicted"/>
<keyword evidence="1" id="KW-0812">Transmembrane</keyword>
<reference evidence="2 3" key="1">
    <citation type="journal article" date="2015" name="Nature">
        <title>rRNA introns, odd ribosomes, and small enigmatic genomes across a large radiation of phyla.</title>
        <authorList>
            <person name="Brown C.T."/>
            <person name="Hug L.A."/>
            <person name="Thomas B.C."/>
            <person name="Sharon I."/>
            <person name="Castelle C.J."/>
            <person name="Singh A."/>
            <person name="Wilkins M.J."/>
            <person name="Williams K.H."/>
            <person name="Banfield J.F."/>
        </authorList>
    </citation>
    <scope>NUCLEOTIDE SEQUENCE [LARGE SCALE GENOMIC DNA]</scope>
</reference>
<evidence type="ECO:0000313" key="2">
    <source>
        <dbReference type="EMBL" id="KKQ50592.1"/>
    </source>
</evidence>
<evidence type="ECO:0000313" key="3">
    <source>
        <dbReference type="Proteomes" id="UP000034366"/>
    </source>
</evidence>
<keyword evidence="1" id="KW-1133">Transmembrane helix</keyword>
<name>A0A0G0I7V9_9BACT</name>
<gene>
    <name evidence="2" type="ORF">US67_C0003G0008</name>
</gene>
<sequence>MENGLNTILIISLVMVTGCLVIFLALLIQVLNIFKRILTKIELRIDNLSLTQEEIKLRILSFIEELLNKVKNYGRKYNKKFTVKKEGEKIYEEKD</sequence>
<evidence type="ECO:0000256" key="1">
    <source>
        <dbReference type="SAM" id="Phobius"/>
    </source>
</evidence>
<keyword evidence="1" id="KW-0472">Membrane</keyword>
<protein>
    <submittedName>
        <fullName evidence="2">Uncharacterized protein</fullName>
    </submittedName>
</protein>
<comment type="caution">
    <text evidence="2">The sequence shown here is derived from an EMBL/GenBank/DDBJ whole genome shotgun (WGS) entry which is preliminary data.</text>
</comment>
<dbReference type="Proteomes" id="UP000034366">
    <property type="component" value="Unassembled WGS sequence"/>
</dbReference>
<dbReference type="EMBL" id="LBTW01000003">
    <property type="protein sequence ID" value="KKQ50592.1"/>
    <property type="molecule type" value="Genomic_DNA"/>
</dbReference>
<organism evidence="2 3">
    <name type="scientific">Candidatus Woesebacteria bacterium GW2011_GWD1_38_10</name>
    <dbReference type="NCBI Taxonomy" id="1618592"/>
    <lineage>
        <taxon>Bacteria</taxon>
        <taxon>Candidatus Woeseibacteriota</taxon>
    </lineage>
</organism>
<accession>A0A0G0I7V9</accession>
<dbReference type="AlphaFoldDB" id="A0A0G0I7V9"/>
<feature type="transmembrane region" description="Helical" evidence="1">
    <location>
        <begin position="6"/>
        <end position="34"/>
    </location>
</feature>